<reference evidence="2 3" key="1">
    <citation type="submission" date="2020-08" db="EMBL/GenBank/DDBJ databases">
        <title>Genomic Encyclopedia of Type Strains, Phase IV (KMG-IV): sequencing the most valuable type-strain genomes for metagenomic binning, comparative biology and taxonomic classification.</title>
        <authorList>
            <person name="Goeker M."/>
        </authorList>
    </citation>
    <scope>NUCLEOTIDE SEQUENCE [LARGE SCALE GENOMIC DNA]</scope>
    <source>
        <strain evidence="2 3">DSM 106739</strain>
    </source>
</reference>
<organism evidence="2 3">
    <name type="scientific">Niveibacterium umoris</name>
    <dbReference type="NCBI Taxonomy" id="1193620"/>
    <lineage>
        <taxon>Bacteria</taxon>
        <taxon>Pseudomonadati</taxon>
        <taxon>Pseudomonadota</taxon>
        <taxon>Betaproteobacteria</taxon>
        <taxon>Rhodocyclales</taxon>
        <taxon>Rhodocyclaceae</taxon>
        <taxon>Niveibacterium</taxon>
    </lineage>
</organism>
<evidence type="ECO:0000313" key="3">
    <source>
        <dbReference type="Proteomes" id="UP000561045"/>
    </source>
</evidence>
<gene>
    <name evidence="2" type="ORF">GGR36_002580</name>
</gene>
<dbReference type="PROSITE" id="PS51186">
    <property type="entry name" value="GNAT"/>
    <property type="match status" value="1"/>
</dbReference>
<dbReference type="PANTHER" id="PTHR43328:SF1">
    <property type="entry name" value="N-ACETYLTRANSFERASE DOMAIN-CONTAINING PROTEIN"/>
    <property type="match status" value="1"/>
</dbReference>
<dbReference type="Pfam" id="PF13302">
    <property type="entry name" value="Acetyltransf_3"/>
    <property type="match status" value="1"/>
</dbReference>
<dbReference type="Proteomes" id="UP000561045">
    <property type="component" value="Unassembled WGS sequence"/>
</dbReference>
<dbReference type="GO" id="GO:0016747">
    <property type="term" value="F:acyltransferase activity, transferring groups other than amino-acyl groups"/>
    <property type="evidence" value="ECO:0007669"/>
    <property type="project" value="InterPro"/>
</dbReference>
<proteinExistence type="predicted"/>
<protein>
    <submittedName>
        <fullName evidence="2">RimJ/RimL family protein N-acetyltransferase</fullName>
    </submittedName>
</protein>
<dbReference type="AlphaFoldDB" id="A0A840BLA3"/>
<feature type="domain" description="N-acetyltransferase" evidence="1">
    <location>
        <begin position="9"/>
        <end position="171"/>
    </location>
</feature>
<evidence type="ECO:0000313" key="2">
    <source>
        <dbReference type="EMBL" id="MBB4013234.1"/>
    </source>
</evidence>
<dbReference type="SUPFAM" id="SSF55729">
    <property type="entry name" value="Acyl-CoA N-acyltransferases (Nat)"/>
    <property type="match status" value="1"/>
</dbReference>
<keyword evidence="2" id="KW-0808">Transferase</keyword>
<dbReference type="PANTHER" id="PTHR43328">
    <property type="entry name" value="ACETYLTRANSFERASE-RELATED"/>
    <property type="match status" value="1"/>
</dbReference>
<dbReference type="Gene3D" id="3.40.630.30">
    <property type="match status" value="1"/>
</dbReference>
<dbReference type="EMBL" id="JACIET010000002">
    <property type="protein sequence ID" value="MBB4013234.1"/>
    <property type="molecule type" value="Genomic_DNA"/>
</dbReference>
<dbReference type="RefSeq" id="WP_183635138.1">
    <property type="nucleotide sequence ID" value="NZ_BAABLE010000005.1"/>
</dbReference>
<keyword evidence="3" id="KW-1185">Reference proteome</keyword>
<sequence length="173" mass="19302">MIRTDLPDCFLRPWQESDQAALVALADNRKIWRNLTDLFPHPYTEADAAFWIEFANHSAPSCHVAIVHRGSLVGGIGIIAGEGNARFTGNFGYWLGEPHWGQGIASAAARAMADHAFTHLRFERLEGAVFEWNAASMRVLEKAGFRREGVLRKSVFKDGQLIDSVMHARLRGD</sequence>
<name>A0A840BLA3_9RHOO</name>
<evidence type="ECO:0000259" key="1">
    <source>
        <dbReference type="PROSITE" id="PS51186"/>
    </source>
</evidence>
<comment type="caution">
    <text evidence="2">The sequence shown here is derived from an EMBL/GenBank/DDBJ whole genome shotgun (WGS) entry which is preliminary data.</text>
</comment>
<dbReference type="InterPro" id="IPR016181">
    <property type="entry name" value="Acyl_CoA_acyltransferase"/>
</dbReference>
<dbReference type="InterPro" id="IPR000182">
    <property type="entry name" value="GNAT_dom"/>
</dbReference>
<accession>A0A840BLA3</accession>